<dbReference type="Proteomes" id="UP001635816">
    <property type="component" value="Unassembled WGS sequence"/>
</dbReference>
<dbReference type="NCBIfam" id="TIGR02391">
    <property type="entry name" value="hypoth_ymh"/>
    <property type="match status" value="1"/>
</dbReference>
<comment type="caution">
    <text evidence="2">The sequence shown here is derived from an EMBL/GenBank/DDBJ whole genome shotgun (WGS) entry which is preliminary data.</text>
</comment>
<keyword evidence="3" id="KW-1185">Reference proteome</keyword>
<evidence type="ECO:0000259" key="1">
    <source>
        <dbReference type="Pfam" id="PF09509"/>
    </source>
</evidence>
<evidence type="ECO:0000313" key="2">
    <source>
        <dbReference type="EMBL" id="MFN6543387.1"/>
    </source>
</evidence>
<dbReference type="RefSeq" id="WP_409543019.1">
    <property type="nucleotide sequence ID" value="NZ_JBKBDD010000003.1"/>
</dbReference>
<dbReference type="EMBL" id="JBKBDD010000003">
    <property type="protein sequence ID" value="MFN6543387.1"/>
    <property type="molecule type" value="Genomic_DNA"/>
</dbReference>
<name>A0ABW9L8L1_9MYCO</name>
<dbReference type="InterPro" id="IPR012654">
    <property type="entry name" value="CHP02391"/>
</dbReference>
<proteinExistence type="predicted"/>
<protein>
    <submittedName>
        <fullName evidence="2">TIGR02391 family protein</fullName>
    </submittedName>
</protein>
<gene>
    <name evidence="2" type="ORF">ACK4CT_09355</name>
</gene>
<organism evidence="2 3">
    <name type="scientific">Mycolicibacterium nivoides</name>
    <dbReference type="NCBI Taxonomy" id="2487344"/>
    <lineage>
        <taxon>Bacteria</taxon>
        <taxon>Bacillati</taxon>
        <taxon>Actinomycetota</taxon>
        <taxon>Actinomycetes</taxon>
        <taxon>Mycobacteriales</taxon>
        <taxon>Mycobacteriaceae</taxon>
        <taxon>Mycolicibacterium</taxon>
    </lineage>
</organism>
<feature type="domain" description="Conserved hypothetical protein CHP02391" evidence="1">
    <location>
        <begin position="24"/>
        <end position="142"/>
    </location>
</feature>
<reference evidence="2 3" key="1">
    <citation type="submission" date="2024-12" db="EMBL/GenBank/DDBJ databases">
        <title>The coexistence of Mycolicibacterium septicum and Mycolicibacterium nivoides in clinical samples.</title>
        <authorList>
            <person name="Wang C."/>
            <person name="Feng Y."/>
            <person name="Zong Z."/>
        </authorList>
    </citation>
    <scope>NUCLEOTIDE SEQUENCE [LARGE SCALE GENOMIC DNA]</scope>
    <source>
        <strain evidence="2 3">120309</strain>
    </source>
</reference>
<sequence>MTASSEAASPQPADEITPAGVPRLHDLIVKSSGRQFANGLYDDAIFNAFKAVEDRTKTLSGNSDIGKRLMAYAFNKDSPKLNITSPNADIYQKADEREGYMFLFMGAALGIRNPRGHGGHLDTAEEEAAELLILASLLMRALDRAEEQLALQPPELDNSGEWDEDDDALGPLDRIAAMEDAMPEVKATVEEMAVCLQEFTSLTNEYAPKINAVAENPRMSARLIVVQALADELKPPAQKFRELAADYVGQIIELDSGLGAFTELQPFADMSTEEQAQYLFLAEQVRNLRDASIQAVAGAATMSQSFTGVAKLSKALKKPSADLRDGVRQLQSVLHYYDEWVDGFKEMGVWGDNPF</sequence>
<accession>A0ABW9L8L1</accession>
<evidence type="ECO:0000313" key="3">
    <source>
        <dbReference type="Proteomes" id="UP001635816"/>
    </source>
</evidence>
<dbReference type="Pfam" id="PF09509">
    <property type="entry name" value="Hypoth_Ymh"/>
    <property type="match status" value="1"/>
</dbReference>